<evidence type="ECO:0000313" key="1">
    <source>
        <dbReference type="EMBL" id="PKI50143.1"/>
    </source>
</evidence>
<dbReference type="AlphaFoldDB" id="A0A2I0J265"/>
<dbReference type="EMBL" id="PGOL01002143">
    <property type="protein sequence ID" value="PKI50143.1"/>
    <property type="molecule type" value="Genomic_DNA"/>
</dbReference>
<sequence length="60" mass="6560">MVALILATAALFEVVGNLVWAMVVEIGTTTTLNCPSFSLFEIVEERDGDLGRWWPGPPPK</sequence>
<organism evidence="1 2">
    <name type="scientific">Punica granatum</name>
    <name type="common">Pomegranate</name>
    <dbReference type="NCBI Taxonomy" id="22663"/>
    <lineage>
        <taxon>Eukaryota</taxon>
        <taxon>Viridiplantae</taxon>
        <taxon>Streptophyta</taxon>
        <taxon>Embryophyta</taxon>
        <taxon>Tracheophyta</taxon>
        <taxon>Spermatophyta</taxon>
        <taxon>Magnoliopsida</taxon>
        <taxon>eudicotyledons</taxon>
        <taxon>Gunneridae</taxon>
        <taxon>Pentapetalae</taxon>
        <taxon>rosids</taxon>
        <taxon>malvids</taxon>
        <taxon>Myrtales</taxon>
        <taxon>Lythraceae</taxon>
        <taxon>Punica</taxon>
    </lineage>
</organism>
<dbReference type="Proteomes" id="UP000233551">
    <property type="component" value="Unassembled WGS sequence"/>
</dbReference>
<gene>
    <name evidence="1" type="ORF">CRG98_029467</name>
</gene>
<protein>
    <submittedName>
        <fullName evidence="1">Uncharacterized protein</fullName>
    </submittedName>
</protein>
<reference evidence="1 2" key="1">
    <citation type="submission" date="2017-11" db="EMBL/GenBank/DDBJ databases">
        <title>De-novo sequencing of pomegranate (Punica granatum L.) genome.</title>
        <authorList>
            <person name="Akparov Z."/>
            <person name="Amiraslanov A."/>
            <person name="Hajiyeva S."/>
            <person name="Abbasov M."/>
            <person name="Kaur K."/>
            <person name="Hamwieh A."/>
            <person name="Solovyev V."/>
            <person name="Salamov A."/>
            <person name="Braich B."/>
            <person name="Kosarev P."/>
            <person name="Mahmoud A."/>
            <person name="Hajiyev E."/>
            <person name="Babayeva S."/>
            <person name="Izzatullayeva V."/>
            <person name="Mammadov A."/>
            <person name="Mammadov A."/>
            <person name="Sharifova S."/>
            <person name="Ojaghi J."/>
            <person name="Eynullazada K."/>
            <person name="Bayramov B."/>
            <person name="Abdulazimova A."/>
            <person name="Shahmuradov I."/>
        </authorList>
    </citation>
    <scope>NUCLEOTIDE SEQUENCE [LARGE SCALE GENOMIC DNA]</scope>
    <source>
        <strain evidence="2">cv. AG2017</strain>
        <tissue evidence="1">Leaf</tissue>
    </source>
</reference>
<proteinExistence type="predicted"/>
<name>A0A2I0J265_PUNGR</name>
<evidence type="ECO:0000313" key="2">
    <source>
        <dbReference type="Proteomes" id="UP000233551"/>
    </source>
</evidence>
<keyword evidence="2" id="KW-1185">Reference proteome</keyword>
<comment type="caution">
    <text evidence="1">The sequence shown here is derived from an EMBL/GenBank/DDBJ whole genome shotgun (WGS) entry which is preliminary data.</text>
</comment>
<accession>A0A2I0J265</accession>